<dbReference type="OrthoDB" id="9803104at2"/>
<evidence type="ECO:0000313" key="6">
    <source>
        <dbReference type="Proteomes" id="UP000199517"/>
    </source>
</evidence>
<gene>
    <name evidence="5" type="ORF">SAMN04489710_12121</name>
</gene>
<protein>
    <recommendedName>
        <fullName evidence="2">Bleomycin resistance protein</fullName>
    </recommendedName>
</protein>
<keyword evidence="6" id="KW-1185">Reference proteome</keyword>
<evidence type="ECO:0000256" key="1">
    <source>
        <dbReference type="ARBA" id="ARBA00011051"/>
    </source>
</evidence>
<accession>A0A1I1YX27</accession>
<evidence type="ECO:0000256" key="2">
    <source>
        <dbReference type="ARBA" id="ARBA00021572"/>
    </source>
</evidence>
<evidence type="ECO:0000256" key="3">
    <source>
        <dbReference type="ARBA" id="ARBA00023251"/>
    </source>
</evidence>
<dbReference type="InterPro" id="IPR000335">
    <property type="entry name" value="Bleomycin-R"/>
</dbReference>
<proteinExistence type="inferred from homology"/>
<dbReference type="EMBL" id="FOMQ01000021">
    <property type="protein sequence ID" value="SFE24135.1"/>
    <property type="molecule type" value="Genomic_DNA"/>
</dbReference>
<keyword evidence="3" id="KW-0046">Antibiotic resistance</keyword>
<dbReference type="InterPro" id="IPR029068">
    <property type="entry name" value="Glyas_Bleomycin-R_OHBP_Dase"/>
</dbReference>
<dbReference type="GO" id="GO:0046677">
    <property type="term" value="P:response to antibiotic"/>
    <property type="evidence" value="ECO:0007669"/>
    <property type="project" value="UniProtKB-KW"/>
</dbReference>
<dbReference type="STRING" id="32040.SAMN04489710_12121"/>
<evidence type="ECO:0000259" key="4">
    <source>
        <dbReference type="PROSITE" id="PS51819"/>
    </source>
</evidence>
<dbReference type="InterPro" id="IPR037523">
    <property type="entry name" value="VOC_core"/>
</dbReference>
<dbReference type="AlphaFoldDB" id="A0A1I1YX27"/>
<dbReference type="Proteomes" id="UP000199517">
    <property type="component" value="Unassembled WGS sequence"/>
</dbReference>
<dbReference type="SUPFAM" id="SSF54593">
    <property type="entry name" value="Glyoxalase/Bleomycin resistance protein/Dihydroxybiphenyl dioxygenase"/>
    <property type="match status" value="1"/>
</dbReference>
<dbReference type="CDD" id="cd08349">
    <property type="entry name" value="BLMA_like"/>
    <property type="match status" value="1"/>
</dbReference>
<feature type="domain" description="VOC" evidence="4">
    <location>
        <begin position="3"/>
        <end position="113"/>
    </location>
</feature>
<name>A0A1I1YX27_9BURK</name>
<dbReference type="PROSITE" id="PS51819">
    <property type="entry name" value="VOC"/>
    <property type="match status" value="1"/>
</dbReference>
<dbReference type="Gene3D" id="3.10.180.10">
    <property type="entry name" value="2,3-Dihydroxybiphenyl 1,2-Dioxygenase, domain 1"/>
    <property type="match status" value="1"/>
</dbReference>
<comment type="similarity">
    <text evidence="1">Belongs to the bleomycin resistance protein family.</text>
</comment>
<sequence>MANALHATIPVLASLDLDESAAFYVDRLGFAIALRAADYLIATRDGCELHFWLCDDRHIAENTSCYLRGDVRALHADFTRRGLPHEPPAERPWGMRELYVIDPHGNLLKFGEPCEATAEPTAAPSSD</sequence>
<dbReference type="Pfam" id="PF19581">
    <property type="entry name" value="Glyoxalase_7"/>
    <property type="match status" value="1"/>
</dbReference>
<reference evidence="6" key="1">
    <citation type="submission" date="2016-10" db="EMBL/GenBank/DDBJ databases">
        <authorList>
            <person name="Varghese N."/>
            <person name="Submissions S."/>
        </authorList>
    </citation>
    <scope>NUCLEOTIDE SEQUENCE [LARGE SCALE GENOMIC DNA]</scope>
    <source>
        <strain evidence="6">DSM 7481</strain>
    </source>
</reference>
<evidence type="ECO:0000313" key="5">
    <source>
        <dbReference type="EMBL" id="SFE24135.1"/>
    </source>
</evidence>
<dbReference type="RefSeq" id="WP_092957223.1">
    <property type="nucleotide sequence ID" value="NZ_FOMQ01000021.1"/>
</dbReference>
<organism evidence="5 6">
    <name type="scientific">Paracidovorax konjaci</name>
    <dbReference type="NCBI Taxonomy" id="32040"/>
    <lineage>
        <taxon>Bacteria</taxon>
        <taxon>Pseudomonadati</taxon>
        <taxon>Pseudomonadota</taxon>
        <taxon>Betaproteobacteria</taxon>
        <taxon>Burkholderiales</taxon>
        <taxon>Comamonadaceae</taxon>
        <taxon>Paracidovorax</taxon>
    </lineage>
</organism>